<evidence type="ECO:0000313" key="3">
    <source>
        <dbReference type="EMBL" id="NKC03189.1"/>
    </source>
</evidence>
<dbReference type="EMBL" id="JAAVLN010000001">
    <property type="protein sequence ID" value="NKC03189.1"/>
    <property type="molecule type" value="Genomic_DNA"/>
</dbReference>
<evidence type="ECO:0000313" key="4">
    <source>
        <dbReference type="Proteomes" id="UP000704467"/>
    </source>
</evidence>
<evidence type="ECO:0000256" key="2">
    <source>
        <dbReference type="SAM" id="SignalP"/>
    </source>
</evidence>
<keyword evidence="4" id="KW-1185">Reference proteome</keyword>
<name>A0ABX1DJX1_9HYPH</name>
<proteinExistence type="predicted"/>
<evidence type="ECO:0000256" key="1">
    <source>
        <dbReference type="SAM" id="MobiDB-lite"/>
    </source>
</evidence>
<feature type="region of interest" description="Disordered" evidence="1">
    <location>
        <begin position="84"/>
        <end position="118"/>
    </location>
</feature>
<reference evidence="3 4" key="1">
    <citation type="submission" date="2020-03" db="EMBL/GenBank/DDBJ databases">
        <title>Whole genome sequencing of clinical and environmental type strains of Ochrobactrum.</title>
        <authorList>
            <person name="Dharne M."/>
        </authorList>
    </citation>
    <scope>NUCLEOTIDE SEQUENCE [LARGE SCALE GENOMIC DNA]</scope>
    <source>
        <strain evidence="3 4">CIP 109452</strain>
    </source>
</reference>
<keyword evidence="2" id="KW-0732">Signal</keyword>
<sequence>MLSRFIAISLTIAGLPVVASANGAEPARTTYEVGSIDYIGYDRMGANGLPVCGTCNQRQEAEAEALKEIEARRKRARAYMARMQGKPLPEDAQEQPAVTPAASPTEQKMPDFDPAKPVRVVGEPWAGASGEVDLSSLALRPSLQ</sequence>
<organism evidence="3 4">
    <name type="scientific">Brucella haematophila</name>
    <dbReference type="NCBI Taxonomy" id="419474"/>
    <lineage>
        <taxon>Bacteria</taxon>
        <taxon>Pseudomonadati</taxon>
        <taxon>Pseudomonadota</taxon>
        <taxon>Alphaproteobacteria</taxon>
        <taxon>Hyphomicrobiales</taxon>
        <taxon>Brucellaceae</taxon>
        <taxon>Brucella/Ochrobactrum group</taxon>
        <taxon>Brucella</taxon>
    </lineage>
</organism>
<feature type="signal peptide" evidence="2">
    <location>
        <begin position="1"/>
        <end position="21"/>
    </location>
</feature>
<gene>
    <name evidence="3" type="ORF">HED55_06965</name>
</gene>
<protein>
    <submittedName>
        <fullName evidence="3">Uncharacterized protein</fullName>
    </submittedName>
</protein>
<dbReference type="Proteomes" id="UP000704467">
    <property type="component" value="Unassembled WGS sequence"/>
</dbReference>
<dbReference type="RefSeq" id="WP_138786613.1">
    <property type="nucleotide sequence ID" value="NZ_JBHEEQ010000011.1"/>
</dbReference>
<accession>A0ABX1DJX1</accession>
<feature type="chain" id="PRO_5045657413" evidence="2">
    <location>
        <begin position="22"/>
        <end position="144"/>
    </location>
</feature>
<comment type="caution">
    <text evidence="3">The sequence shown here is derived from an EMBL/GenBank/DDBJ whole genome shotgun (WGS) entry which is preliminary data.</text>
</comment>